<dbReference type="EMBL" id="JAFJYH010000495">
    <property type="protein sequence ID" value="KAG4411296.1"/>
    <property type="molecule type" value="Genomic_DNA"/>
</dbReference>
<keyword evidence="2" id="KW-1185">Reference proteome</keyword>
<evidence type="ECO:0000313" key="2">
    <source>
        <dbReference type="Proteomes" id="UP000664132"/>
    </source>
</evidence>
<dbReference type="AlphaFoldDB" id="A0A8H7VYD0"/>
<dbReference type="OrthoDB" id="3490140at2759"/>
<protein>
    <submittedName>
        <fullName evidence="1">Uncharacterized protein</fullName>
    </submittedName>
</protein>
<evidence type="ECO:0000313" key="1">
    <source>
        <dbReference type="EMBL" id="KAG4411296.1"/>
    </source>
</evidence>
<proteinExistence type="predicted"/>
<reference evidence="1" key="1">
    <citation type="submission" date="2021-02" db="EMBL/GenBank/DDBJ databases">
        <title>Genome sequence Cadophora malorum strain M34.</title>
        <authorList>
            <person name="Stefanovic E."/>
            <person name="Vu D."/>
            <person name="Scully C."/>
            <person name="Dijksterhuis J."/>
            <person name="Roader J."/>
            <person name="Houbraken J."/>
        </authorList>
    </citation>
    <scope>NUCLEOTIDE SEQUENCE</scope>
    <source>
        <strain evidence="1">M34</strain>
    </source>
</reference>
<comment type="caution">
    <text evidence="1">The sequence shown here is derived from an EMBL/GenBank/DDBJ whole genome shotgun (WGS) entry which is preliminary data.</text>
</comment>
<accession>A0A8H7VYD0</accession>
<dbReference type="Proteomes" id="UP000664132">
    <property type="component" value="Unassembled WGS sequence"/>
</dbReference>
<gene>
    <name evidence="1" type="ORF">IFR04_015568</name>
</gene>
<name>A0A8H7VYD0_9HELO</name>
<organism evidence="1 2">
    <name type="scientific">Cadophora malorum</name>
    <dbReference type="NCBI Taxonomy" id="108018"/>
    <lineage>
        <taxon>Eukaryota</taxon>
        <taxon>Fungi</taxon>
        <taxon>Dikarya</taxon>
        <taxon>Ascomycota</taxon>
        <taxon>Pezizomycotina</taxon>
        <taxon>Leotiomycetes</taxon>
        <taxon>Helotiales</taxon>
        <taxon>Ploettnerulaceae</taxon>
        <taxon>Cadophora</taxon>
    </lineage>
</organism>
<sequence length="212" mass="24154">MVASTGARKAVPSMGGTLKQDPATLATAIRDMSLKDEEDESAASSCKLKEIPVVTERAIEEPAEPSHVEETTPIVLPDESTAWFSRIHLLDLPVELIEMFCRVYLDVCSNVCLGLTCRTLFNMTEHIHPYQVNLHMRTSGKCLGHLLTQWMAPKYSFDHSWGKFVPRKIFLWNEEEIERQWRRKESWNNIRLAIDNVGATIAYESSSKRKGF</sequence>